<evidence type="ECO:0000256" key="1">
    <source>
        <dbReference type="SAM" id="MobiDB-lite"/>
    </source>
</evidence>
<feature type="region of interest" description="Disordered" evidence="1">
    <location>
        <begin position="37"/>
        <end position="68"/>
    </location>
</feature>
<protein>
    <submittedName>
        <fullName evidence="2">Uncharacterized protein</fullName>
    </submittedName>
</protein>
<dbReference type="AlphaFoldDB" id="A0A3P6D8L3"/>
<accession>A0A3P6D8L3</accession>
<organism evidence="2">
    <name type="scientific">Brassica oleracea</name>
    <name type="common">Wild cabbage</name>
    <dbReference type="NCBI Taxonomy" id="3712"/>
    <lineage>
        <taxon>Eukaryota</taxon>
        <taxon>Viridiplantae</taxon>
        <taxon>Streptophyta</taxon>
        <taxon>Embryophyta</taxon>
        <taxon>Tracheophyta</taxon>
        <taxon>Spermatophyta</taxon>
        <taxon>Magnoliopsida</taxon>
        <taxon>eudicotyledons</taxon>
        <taxon>Gunneridae</taxon>
        <taxon>Pentapetalae</taxon>
        <taxon>rosids</taxon>
        <taxon>malvids</taxon>
        <taxon>Brassicales</taxon>
        <taxon>Brassicaceae</taxon>
        <taxon>Brassiceae</taxon>
        <taxon>Brassica</taxon>
    </lineage>
</organism>
<feature type="compositionally biased region" description="Polar residues" evidence="1">
    <location>
        <begin position="37"/>
        <end position="60"/>
    </location>
</feature>
<evidence type="ECO:0000313" key="2">
    <source>
        <dbReference type="EMBL" id="VDD23470.1"/>
    </source>
</evidence>
<proteinExistence type="predicted"/>
<gene>
    <name evidence="2" type="ORF">BOLC2T09494H</name>
</gene>
<reference evidence="2" key="1">
    <citation type="submission" date="2018-11" db="EMBL/GenBank/DDBJ databases">
        <authorList>
            <consortium name="Genoscope - CEA"/>
            <person name="William W."/>
        </authorList>
    </citation>
    <scope>NUCLEOTIDE SEQUENCE</scope>
</reference>
<name>A0A3P6D8L3_BRAOL</name>
<sequence length="68" mass="7854">MSTSSQFPPPSPASLLASSSMRLWRPAAQRNLRNQWSKLSTFRQQKVRALTTNKNDSPATNKRRRRRV</sequence>
<dbReference type="EMBL" id="LR031874">
    <property type="protein sequence ID" value="VDD23470.1"/>
    <property type="molecule type" value="Genomic_DNA"/>
</dbReference>